<organism evidence="1 2">
    <name type="scientific">Nonomuraea harbinensis</name>
    <dbReference type="NCBI Taxonomy" id="1286938"/>
    <lineage>
        <taxon>Bacteria</taxon>
        <taxon>Bacillati</taxon>
        <taxon>Actinomycetota</taxon>
        <taxon>Actinomycetes</taxon>
        <taxon>Streptosporangiales</taxon>
        <taxon>Streptosporangiaceae</taxon>
        <taxon>Nonomuraea</taxon>
    </lineage>
</organism>
<comment type="caution">
    <text evidence="1">The sequence shown here is derived from an EMBL/GenBank/DDBJ whole genome shotgun (WGS) entry which is preliminary data.</text>
</comment>
<keyword evidence="2" id="KW-1185">Reference proteome</keyword>
<name>A0ABW1C9W8_9ACTN</name>
<dbReference type="EMBL" id="JBHSNW010000046">
    <property type="protein sequence ID" value="MFC5822022.1"/>
    <property type="molecule type" value="Genomic_DNA"/>
</dbReference>
<proteinExistence type="predicted"/>
<accession>A0ABW1C9W8</accession>
<dbReference type="Proteomes" id="UP001596096">
    <property type="component" value="Unassembled WGS sequence"/>
</dbReference>
<dbReference type="RefSeq" id="WP_246641313.1">
    <property type="nucleotide sequence ID" value="NZ_JAHKRN010000078.1"/>
</dbReference>
<protein>
    <submittedName>
        <fullName evidence="1">Uncharacterized protein</fullName>
    </submittedName>
</protein>
<sequence>MVIAAVEQYEPPGRRLIEDGLAAGLLPVAARAAVRACRWKAVRAWMAGASDRRAPGVWGGVLRAVVSCVIPPKSL</sequence>
<evidence type="ECO:0000313" key="1">
    <source>
        <dbReference type="EMBL" id="MFC5822022.1"/>
    </source>
</evidence>
<gene>
    <name evidence="1" type="ORF">ACFPUY_43665</name>
</gene>
<evidence type="ECO:0000313" key="2">
    <source>
        <dbReference type="Proteomes" id="UP001596096"/>
    </source>
</evidence>
<reference evidence="2" key="1">
    <citation type="journal article" date="2019" name="Int. J. Syst. Evol. Microbiol.">
        <title>The Global Catalogue of Microorganisms (GCM) 10K type strain sequencing project: providing services to taxonomists for standard genome sequencing and annotation.</title>
        <authorList>
            <consortium name="The Broad Institute Genomics Platform"/>
            <consortium name="The Broad Institute Genome Sequencing Center for Infectious Disease"/>
            <person name="Wu L."/>
            <person name="Ma J."/>
        </authorList>
    </citation>
    <scope>NUCLEOTIDE SEQUENCE [LARGE SCALE GENOMIC DNA]</scope>
    <source>
        <strain evidence="2">CGMCC 4.7106</strain>
    </source>
</reference>